<organism evidence="2 3">
    <name type="scientific">Dactylonectria macrodidyma</name>
    <dbReference type="NCBI Taxonomy" id="307937"/>
    <lineage>
        <taxon>Eukaryota</taxon>
        <taxon>Fungi</taxon>
        <taxon>Dikarya</taxon>
        <taxon>Ascomycota</taxon>
        <taxon>Pezizomycotina</taxon>
        <taxon>Sordariomycetes</taxon>
        <taxon>Hypocreomycetidae</taxon>
        <taxon>Hypocreales</taxon>
        <taxon>Nectriaceae</taxon>
        <taxon>Dactylonectria</taxon>
    </lineage>
</organism>
<dbReference type="OrthoDB" id="5339076at2759"/>
<feature type="region of interest" description="Disordered" evidence="1">
    <location>
        <begin position="132"/>
        <end position="208"/>
    </location>
</feature>
<proteinExistence type="predicted"/>
<accession>A0A9P9ETC5</accession>
<comment type="caution">
    <text evidence="2">The sequence shown here is derived from an EMBL/GenBank/DDBJ whole genome shotgun (WGS) entry which is preliminary data.</text>
</comment>
<protein>
    <submittedName>
        <fullName evidence="2">Uncharacterized protein</fullName>
    </submittedName>
</protein>
<evidence type="ECO:0000256" key="1">
    <source>
        <dbReference type="SAM" id="MobiDB-lite"/>
    </source>
</evidence>
<dbReference type="Proteomes" id="UP000738349">
    <property type="component" value="Unassembled WGS sequence"/>
</dbReference>
<reference evidence="2" key="1">
    <citation type="journal article" date="2021" name="Nat. Commun.">
        <title>Genetic determinants of endophytism in the Arabidopsis root mycobiome.</title>
        <authorList>
            <person name="Mesny F."/>
            <person name="Miyauchi S."/>
            <person name="Thiergart T."/>
            <person name="Pickel B."/>
            <person name="Atanasova L."/>
            <person name="Karlsson M."/>
            <person name="Huettel B."/>
            <person name="Barry K.W."/>
            <person name="Haridas S."/>
            <person name="Chen C."/>
            <person name="Bauer D."/>
            <person name="Andreopoulos W."/>
            <person name="Pangilinan J."/>
            <person name="LaButti K."/>
            <person name="Riley R."/>
            <person name="Lipzen A."/>
            <person name="Clum A."/>
            <person name="Drula E."/>
            <person name="Henrissat B."/>
            <person name="Kohler A."/>
            <person name="Grigoriev I.V."/>
            <person name="Martin F.M."/>
            <person name="Hacquard S."/>
        </authorList>
    </citation>
    <scope>NUCLEOTIDE SEQUENCE</scope>
    <source>
        <strain evidence="2">MPI-CAGE-AT-0147</strain>
    </source>
</reference>
<gene>
    <name evidence="2" type="ORF">EDB81DRAFT_516633</name>
</gene>
<evidence type="ECO:0000313" key="3">
    <source>
        <dbReference type="Proteomes" id="UP000738349"/>
    </source>
</evidence>
<dbReference type="EMBL" id="JAGMUV010000009">
    <property type="protein sequence ID" value="KAH7144054.1"/>
    <property type="molecule type" value="Genomic_DNA"/>
</dbReference>
<feature type="region of interest" description="Disordered" evidence="1">
    <location>
        <begin position="82"/>
        <end position="107"/>
    </location>
</feature>
<evidence type="ECO:0000313" key="2">
    <source>
        <dbReference type="EMBL" id="KAH7144054.1"/>
    </source>
</evidence>
<keyword evidence="3" id="KW-1185">Reference proteome</keyword>
<name>A0A9P9ETC5_9HYPO</name>
<sequence length="208" mass="22811">MFRDALQGRRLLEWKHLNIEWPVLRCALKKHAHSNSDFSITFSTTETDQSFIAHEESDSNPFINLELDVDAEVDEEVDLEVGSHTNEQNPVNPDVANAGATDTSTTTTLKDDEETASLIADISADAVASELQDATEVADEDDVREIDWRDAPEGDEEIQSPPSVVGKRARGDDEDPEAKKHNGYGGLGQDSCLSITPIPKTQPQPDPS</sequence>
<dbReference type="AlphaFoldDB" id="A0A9P9ETC5"/>